<evidence type="ECO:0000313" key="2">
    <source>
        <dbReference type="Proteomes" id="UP001331761"/>
    </source>
</evidence>
<dbReference type="AlphaFoldDB" id="A0AAN8FTI7"/>
<sequence>VTNVLPSLPAALSEQHDVYRFPESENLPTNHESWLCSSCGNDEGCFLGPSDLFPGALSD</sequence>
<comment type="caution">
    <text evidence="1">The sequence shown here is derived from an EMBL/GenBank/DDBJ whole genome shotgun (WGS) entry which is preliminary data.</text>
</comment>
<proteinExistence type="predicted"/>
<dbReference type="Proteomes" id="UP001331761">
    <property type="component" value="Unassembled WGS sequence"/>
</dbReference>
<evidence type="ECO:0000313" key="1">
    <source>
        <dbReference type="EMBL" id="KAK5984337.1"/>
    </source>
</evidence>
<keyword evidence="2" id="KW-1185">Reference proteome</keyword>
<protein>
    <submittedName>
        <fullName evidence="1">Uncharacterized protein</fullName>
    </submittedName>
</protein>
<name>A0AAN8FTI7_TRICO</name>
<reference evidence="1 2" key="1">
    <citation type="submission" date="2019-10" db="EMBL/GenBank/DDBJ databases">
        <title>Assembly and Annotation for the nematode Trichostrongylus colubriformis.</title>
        <authorList>
            <person name="Martin J."/>
        </authorList>
    </citation>
    <scope>NUCLEOTIDE SEQUENCE [LARGE SCALE GENOMIC DNA]</scope>
    <source>
        <strain evidence="1">G859</strain>
        <tissue evidence="1">Whole worm</tissue>
    </source>
</reference>
<feature type="non-terminal residue" evidence="1">
    <location>
        <position position="1"/>
    </location>
</feature>
<organism evidence="1 2">
    <name type="scientific">Trichostrongylus colubriformis</name>
    <name type="common">Black scour worm</name>
    <dbReference type="NCBI Taxonomy" id="6319"/>
    <lineage>
        <taxon>Eukaryota</taxon>
        <taxon>Metazoa</taxon>
        <taxon>Ecdysozoa</taxon>
        <taxon>Nematoda</taxon>
        <taxon>Chromadorea</taxon>
        <taxon>Rhabditida</taxon>
        <taxon>Rhabditina</taxon>
        <taxon>Rhabditomorpha</taxon>
        <taxon>Strongyloidea</taxon>
        <taxon>Trichostrongylidae</taxon>
        <taxon>Trichostrongylus</taxon>
    </lineage>
</organism>
<dbReference type="EMBL" id="WIXE01003001">
    <property type="protein sequence ID" value="KAK5984337.1"/>
    <property type="molecule type" value="Genomic_DNA"/>
</dbReference>
<accession>A0AAN8FTI7</accession>
<gene>
    <name evidence="1" type="ORF">GCK32_016143</name>
</gene>